<dbReference type="GO" id="GO:0005876">
    <property type="term" value="C:spindle microtubule"/>
    <property type="evidence" value="ECO:0007669"/>
    <property type="project" value="TreeGrafter"/>
</dbReference>
<dbReference type="GO" id="GO:0072686">
    <property type="term" value="C:mitotic spindle"/>
    <property type="evidence" value="ECO:0007669"/>
    <property type="project" value="TreeGrafter"/>
</dbReference>
<dbReference type="InterPro" id="IPR036961">
    <property type="entry name" value="Kinesin_motor_dom_sf"/>
</dbReference>
<evidence type="ECO:0000256" key="8">
    <source>
        <dbReference type="ARBA" id="ARBA00022840"/>
    </source>
</evidence>
<keyword evidence="12" id="KW-0131">Cell cycle</keyword>
<evidence type="ECO:0000256" key="11">
    <source>
        <dbReference type="ARBA" id="ARBA00023212"/>
    </source>
</evidence>
<dbReference type="InterPro" id="IPR047149">
    <property type="entry name" value="KIF11-like"/>
</dbReference>
<name>A0A1V6TLS5_9EURO</name>
<evidence type="ECO:0000256" key="13">
    <source>
        <dbReference type="ARBA" id="ARBA00034704"/>
    </source>
</evidence>
<evidence type="ECO:0000256" key="3">
    <source>
        <dbReference type="ARBA" id="ARBA00022553"/>
    </source>
</evidence>
<keyword evidence="4" id="KW-0132">Cell division</keyword>
<feature type="compositionally biased region" description="Basic and acidic residues" evidence="16">
    <location>
        <begin position="67"/>
        <end position="80"/>
    </location>
</feature>
<dbReference type="GO" id="GO:0005524">
    <property type="term" value="F:ATP binding"/>
    <property type="evidence" value="ECO:0007669"/>
    <property type="project" value="UniProtKB-UniRule"/>
</dbReference>
<dbReference type="InterPro" id="IPR001752">
    <property type="entry name" value="Kinesin_motor_dom"/>
</dbReference>
<dbReference type="GO" id="GO:0008574">
    <property type="term" value="F:plus-end-directed microtubule motor activity"/>
    <property type="evidence" value="ECO:0007669"/>
    <property type="project" value="TreeGrafter"/>
</dbReference>
<feature type="compositionally biased region" description="Pro residues" evidence="16">
    <location>
        <begin position="1"/>
        <end position="10"/>
    </location>
</feature>
<keyword evidence="19" id="KW-1185">Reference proteome</keyword>
<dbReference type="PRINTS" id="PR00380">
    <property type="entry name" value="KINESINHEAVY"/>
</dbReference>
<dbReference type="InterPro" id="IPR025901">
    <property type="entry name" value="Kinesin-assoc_MT-bd_dom"/>
</dbReference>
<dbReference type="GO" id="GO:0051301">
    <property type="term" value="P:cell division"/>
    <property type="evidence" value="ECO:0007669"/>
    <property type="project" value="UniProtKB-KW"/>
</dbReference>
<feature type="region of interest" description="Disordered" evidence="16">
    <location>
        <begin position="1042"/>
        <end position="1089"/>
    </location>
</feature>
<evidence type="ECO:0000256" key="2">
    <source>
        <dbReference type="ARBA" id="ARBA00022490"/>
    </source>
</evidence>
<gene>
    <name evidence="18" type="ORF">PENFLA_c006G03045</name>
</gene>
<feature type="compositionally biased region" description="Polar residues" evidence="16">
    <location>
        <begin position="1078"/>
        <end position="1089"/>
    </location>
</feature>
<keyword evidence="7" id="KW-0498">Mitosis</keyword>
<dbReference type="OrthoDB" id="3176171at2759"/>
<dbReference type="InterPro" id="IPR047241">
    <property type="entry name" value="KIF11-like_kin_motor_dom"/>
</dbReference>
<evidence type="ECO:0000256" key="7">
    <source>
        <dbReference type="ARBA" id="ARBA00022776"/>
    </source>
</evidence>
<feature type="domain" description="Kinesin motor" evidence="17">
    <location>
        <begin position="82"/>
        <end position="417"/>
    </location>
</feature>
<keyword evidence="6 14" id="KW-0547">Nucleotide-binding</keyword>
<evidence type="ECO:0000256" key="4">
    <source>
        <dbReference type="ARBA" id="ARBA00022618"/>
    </source>
</evidence>
<keyword evidence="9 15" id="KW-0175">Coiled coil</keyword>
<evidence type="ECO:0000313" key="18">
    <source>
        <dbReference type="EMBL" id="OQE26934.1"/>
    </source>
</evidence>
<evidence type="ECO:0000256" key="15">
    <source>
        <dbReference type="SAM" id="Coils"/>
    </source>
</evidence>
<dbReference type="SUPFAM" id="SSF58113">
    <property type="entry name" value="Apolipoprotein A-I"/>
    <property type="match status" value="1"/>
</dbReference>
<protein>
    <recommendedName>
        <fullName evidence="17">Kinesin motor domain-containing protein</fullName>
    </recommendedName>
</protein>
<dbReference type="SMART" id="SM00129">
    <property type="entry name" value="KISc"/>
    <property type="match status" value="1"/>
</dbReference>
<evidence type="ECO:0000256" key="6">
    <source>
        <dbReference type="ARBA" id="ARBA00022741"/>
    </source>
</evidence>
<evidence type="ECO:0000256" key="1">
    <source>
        <dbReference type="ARBA" id="ARBA00004245"/>
    </source>
</evidence>
<accession>A0A1V6TLS5</accession>
<evidence type="ECO:0000256" key="10">
    <source>
        <dbReference type="ARBA" id="ARBA00023175"/>
    </source>
</evidence>
<keyword evidence="3" id="KW-0597">Phosphoprotein</keyword>
<dbReference type="PANTHER" id="PTHR47970">
    <property type="entry name" value="KINESIN-LIKE PROTEIN KIF11"/>
    <property type="match status" value="1"/>
</dbReference>
<dbReference type="SUPFAM" id="SSF52540">
    <property type="entry name" value="P-loop containing nucleoside triphosphate hydrolases"/>
    <property type="match status" value="1"/>
</dbReference>
<keyword evidence="2" id="KW-0963">Cytoplasm</keyword>
<dbReference type="Pfam" id="PF13931">
    <property type="entry name" value="Microtub_bind"/>
    <property type="match status" value="1"/>
</dbReference>
<feature type="region of interest" description="Disordered" evidence="16">
    <location>
        <begin position="1101"/>
        <end position="1189"/>
    </location>
</feature>
<dbReference type="InterPro" id="IPR027417">
    <property type="entry name" value="P-loop_NTPase"/>
</dbReference>
<organism evidence="18 19">
    <name type="scientific">Penicillium flavigenum</name>
    <dbReference type="NCBI Taxonomy" id="254877"/>
    <lineage>
        <taxon>Eukaryota</taxon>
        <taxon>Fungi</taxon>
        <taxon>Dikarya</taxon>
        <taxon>Ascomycota</taxon>
        <taxon>Pezizomycotina</taxon>
        <taxon>Eurotiomycetes</taxon>
        <taxon>Eurotiomycetidae</taxon>
        <taxon>Eurotiales</taxon>
        <taxon>Aspergillaceae</taxon>
        <taxon>Penicillium</taxon>
    </lineage>
</organism>
<keyword evidence="8 14" id="KW-0067">ATP-binding</keyword>
<dbReference type="CDD" id="cd01364">
    <property type="entry name" value="KISc_BimC_Eg5"/>
    <property type="match status" value="1"/>
</dbReference>
<evidence type="ECO:0000313" key="19">
    <source>
        <dbReference type="Proteomes" id="UP000191342"/>
    </source>
</evidence>
<evidence type="ECO:0000256" key="5">
    <source>
        <dbReference type="ARBA" id="ARBA00022701"/>
    </source>
</evidence>
<keyword evidence="11" id="KW-0206">Cytoskeleton</keyword>
<feature type="compositionally biased region" description="Acidic residues" evidence="16">
    <location>
        <begin position="1124"/>
        <end position="1133"/>
    </location>
</feature>
<evidence type="ECO:0000256" key="12">
    <source>
        <dbReference type="ARBA" id="ARBA00023306"/>
    </source>
</evidence>
<feature type="region of interest" description="Disordered" evidence="16">
    <location>
        <begin position="1"/>
        <end position="80"/>
    </location>
</feature>
<evidence type="ECO:0000259" key="17">
    <source>
        <dbReference type="PROSITE" id="PS50067"/>
    </source>
</evidence>
<dbReference type="PROSITE" id="PS00411">
    <property type="entry name" value="KINESIN_MOTOR_1"/>
    <property type="match status" value="1"/>
</dbReference>
<feature type="binding site" evidence="14">
    <location>
        <begin position="169"/>
        <end position="176"/>
    </location>
    <ligand>
        <name>ATP</name>
        <dbReference type="ChEBI" id="CHEBI:30616"/>
    </ligand>
</feature>
<evidence type="ECO:0000256" key="16">
    <source>
        <dbReference type="SAM" id="MobiDB-lite"/>
    </source>
</evidence>
<keyword evidence="10 14" id="KW-0505">Motor protein</keyword>
<dbReference type="Pfam" id="PF00225">
    <property type="entry name" value="Kinesin"/>
    <property type="match status" value="1"/>
</dbReference>
<feature type="compositionally biased region" description="Low complexity" evidence="16">
    <location>
        <begin position="11"/>
        <end position="21"/>
    </location>
</feature>
<sequence>MVGPPRPPSTLPTTTRRSGLRQPVRRAGSAAPERHAPPGVSTPSVRSSAIGAARAPRSPEKPGAASRRKEKDFDREVSEDTSIHVVVRCRGRSDREVKENNGVVLSTPEGVKGKTLDLSMGPNAVSNKTYAFDKVFSPAADQTTVYEDVVVPVLDEMLAGYNCTIFAYGQTGTGKTYTMSGDMTDTLGILSDDAGIIPRTLYALFHKLQDTESTVKCSFIELYNEELRDLLSYDDSTKLKIFENEKKGGHSTMVQGMEETYIDSASTGIRLLQAGSHKRQVAATRCNDLSSRSHTVFTITVLTNRKTESGEDYVSSGKLNLVDLAGSENIGRSGAENKRAAEAGLINKSLLTLGRVINALVDKSSHIPYRESKLTRLLQDSLGGRTKTCIIATVSPARNNLEETISTLDYAFRAKNIRNKPQINSTVSKSKLLQDIGMEIQKLKSELIATRHRNGVYMTPDAFEEMTMESESRRIVNDEQRAKIESMEASLRHKVQELLAITGSFNSLKHDNEETQSKLKETRDVLNETEKFWKDTQEKLDEEKIVRKAHQNTEKQLRHIGAGLVTTLNGTIQDVNGLHAKLDRKDNLEMDNRQTWQTSTGEVSHVTERVEARMQIFQTQHAKLLEEMSGKIHQFVGHELDTVQSTRSHLKDLDASFDKAEAEAKNNTSTAHNEMNEVLEEIKVLREEVKSKVGEGLNGLSAAAARISEEVIGEFSEFHSQLHSSYSTLGKDFKTMFEGMAKHLDEQKSEVHNLRLELQAANRQTVEANRKASSNLAQVLEEEHASAQAERETLMSHIRGLLEDSSHRQNNRLKGKFDTLRTDISASGDSLEQATARHDRHIDEWIFKEEQFAKDITASKDEIKTRMQNDWETFDQRNASIHRATEAVHQETVRIVDAQMSDMGTQMEALDDFVAKARSQNGRFHESHLGSLYSMAKDVRESRSNVYGQLDGFTGRVEQLQEDVDMHTEYLQQTTAPLHAEVRQPLLEMRSNIQSHPLKEYVPTGITPQKRRYEYPSEMPQTEAHDGLRTRHRTSKQFTALPFSEVEQQDSPAPTSPQNSPSKKFVYNDTPEEVGHSLPSSAAPPSNTGLREVDLNVARPVVSDGDDAIPPTKPETPALPTSMELDETPEKEEPEPSRKRRRSNSNNNPETKLPKTMLSKRMAGTKEGRENMPPTAIAGGRRFRNRTSD</sequence>
<feature type="coiled-coil region" evidence="15">
    <location>
        <begin position="744"/>
        <end position="797"/>
    </location>
</feature>
<dbReference type="EMBL" id="MLQL01000006">
    <property type="protein sequence ID" value="OQE26934.1"/>
    <property type="molecule type" value="Genomic_DNA"/>
</dbReference>
<dbReference type="InterPro" id="IPR019821">
    <property type="entry name" value="Kinesin_motor_CS"/>
</dbReference>
<dbReference type="PROSITE" id="PS50067">
    <property type="entry name" value="KINESIN_MOTOR_2"/>
    <property type="match status" value="1"/>
</dbReference>
<dbReference type="AlphaFoldDB" id="A0A1V6TLS5"/>
<comment type="similarity">
    <text evidence="13">Belongs to the TRAFAC class myosin-kinesin ATPase superfamily. Kinesin family. KIN-5/BimC subfamily.</text>
</comment>
<dbReference type="GO" id="GO:0005634">
    <property type="term" value="C:nucleus"/>
    <property type="evidence" value="ECO:0007669"/>
    <property type="project" value="TreeGrafter"/>
</dbReference>
<comment type="caution">
    <text evidence="18">The sequence shown here is derived from an EMBL/GenBank/DDBJ whole genome shotgun (WGS) entry which is preliminary data.</text>
</comment>
<keyword evidence="5" id="KW-0493">Microtubule</keyword>
<feature type="coiled-coil region" evidence="15">
    <location>
        <begin position="668"/>
        <end position="695"/>
    </location>
</feature>
<dbReference type="GO" id="GO:0008017">
    <property type="term" value="F:microtubule binding"/>
    <property type="evidence" value="ECO:0007669"/>
    <property type="project" value="InterPro"/>
</dbReference>
<dbReference type="STRING" id="254877.A0A1V6TLS5"/>
<comment type="subcellular location">
    <subcellularLocation>
        <location evidence="1">Cytoplasm</location>
        <location evidence="1">Cytoskeleton</location>
    </subcellularLocation>
</comment>
<dbReference type="Proteomes" id="UP000191342">
    <property type="component" value="Unassembled WGS sequence"/>
</dbReference>
<dbReference type="FunFam" id="3.40.850.10:FF:000051">
    <property type="entry name" value="Kinesin-like protein bimC"/>
    <property type="match status" value="1"/>
</dbReference>
<evidence type="ECO:0000256" key="14">
    <source>
        <dbReference type="PROSITE-ProRule" id="PRU00283"/>
    </source>
</evidence>
<dbReference type="GO" id="GO:0007018">
    <property type="term" value="P:microtubule-based movement"/>
    <property type="evidence" value="ECO:0007669"/>
    <property type="project" value="InterPro"/>
</dbReference>
<evidence type="ECO:0000256" key="9">
    <source>
        <dbReference type="ARBA" id="ARBA00023054"/>
    </source>
</evidence>
<reference evidence="19" key="1">
    <citation type="journal article" date="2017" name="Nat. Microbiol.">
        <title>Global analysis of biosynthetic gene clusters reveals vast potential of secondary metabolite production in Penicillium species.</title>
        <authorList>
            <person name="Nielsen J.C."/>
            <person name="Grijseels S."/>
            <person name="Prigent S."/>
            <person name="Ji B."/>
            <person name="Dainat J."/>
            <person name="Nielsen K.F."/>
            <person name="Frisvad J.C."/>
            <person name="Workman M."/>
            <person name="Nielsen J."/>
        </authorList>
    </citation>
    <scope>NUCLEOTIDE SEQUENCE [LARGE SCALE GENOMIC DNA]</scope>
    <source>
        <strain evidence="19">IBT 14082</strain>
    </source>
</reference>
<feature type="compositionally biased region" description="Polar residues" evidence="16">
    <location>
        <begin position="1049"/>
        <end position="1062"/>
    </location>
</feature>
<dbReference type="Gene3D" id="3.40.850.10">
    <property type="entry name" value="Kinesin motor domain"/>
    <property type="match status" value="1"/>
</dbReference>
<dbReference type="PANTHER" id="PTHR47970:SF12">
    <property type="entry name" value="KINESIN FAMILY MEMBER 11"/>
    <property type="match status" value="1"/>
</dbReference>
<dbReference type="GO" id="GO:0000073">
    <property type="term" value="P:initial mitotic spindle pole body separation"/>
    <property type="evidence" value="ECO:0007669"/>
    <property type="project" value="TreeGrafter"/>
</dbReference>
<proteinExistence type="inferred from homology"/>